<keyword evidence="2" id="KW-0539">Nucleus</keyword>
<comment type="subcellular location">
    <subcellularLocation>
        <location evidence="1">Nucleus</location>
    </subcellularLocation>
</comment>
<evidence type="ECO:0000313" key="3">
    <source>
        <dbReference type="EMBL" id="VDN35005.1"/>
    </source>
</evidence>
<organism evidence="5">
    <name type="scientific">Gongylonema pulchrum</name>
    <dbReference type="NCBI Taxonomy" id="637853"/>
    <lineage>
        <taxon>Eukaryota</taxon>
        <taxon>Metazoa</taxon>
        <taxon>Ecdysozoa</taxon>
        <taxon>Nematoda</taxon>
        <taxon>Chromadorea</taxon>
        <taxon>Rhabditida</taxon>
        <taxon>Spirurina</taxon>
        <taxon>Spiruromorpha</taxon>
        <taxon>Spiruroidea</taxon>
        <taxon>Gongylonematidae</taxon>
        <taxon>Gongylonema</taxon>
    </lineage>
</organism>
<keyword evidence="4" id="KW-1185">Reference proteome</keyword>
<gene>
    <name evidence="3" type="ORF">GPUH_LOCUS19971</name>
</gene>
<name>A0A183EG79_9BILA</name>
<accession>A0A183EG79</accession>
<dbReference type="EMBL" id="UYRT01089510">
    <property type="protein sequence ID" value="VDN35005.1"/>
    <property type="molecule type" value="Genomic_DNA"/>
</dbReference>
<proteinExistence type="predicted"/>
<dbReference type="PANTHER" id="PTHR13129:SF4">
    <property type="entry name" value="DDB1- AND CUL4-ASSOCIATED FACTOR 1"/>
    <property type="match status" value="1"/>
</dbReference>
<dbReference type="Proteomes" id="UP000271098">
    <property type="component" value="Unassembled WGS sequence"/>
</dbReference>
<sequence length="95" mass="10858">MLTANQSHPGLSVLSVNLHSILSDWDAEHTNPSYDTKAALVSISKLLEEAEDEYIMLDPDPLDERRPFKRHPSCVLGHLIKVINRNEEFINKFVF</sequence>
<dbReference type="GO" id="GO:0005634">
    <property type="term" value="C:nucleus"/>
    <property type="evidence" value="ECO:0007669"/>
    <property type="project" value="UniProtKB-SubCell"/>
</dbReference>
<dbReference type="InterPro" id="IPR033270">
    <property type="entry name" value="VPRBP/DCAF1"/>
</dbReference>
<evidence type="ECO:0000313" key="5">
    <source>
        <dbReference type="WBParaSite" id="GPUH_0001999501-mRNA-1"/>
    </source>
</evidence>
<dbReference type="AlphaFoldDB" id="A0A183EG79"/>
<dbReference type="OrthoDB" id="27563at2759"/>
<dbReference type="GO" id="GO:0080008">
    <property type="term" value="C:Cul4-RING E3 ubiquitin ligase complex"/>
    <property type="evidence" value="ECO:0007669"/>
    <property type="project" value="TreeGrafter"/>
</dbReference>
<dbReference type="PANTHER" id="PTHR13129">
    <property type="entry name" value="VPRBP PROTEIN-RELATED"/>
    <property type="match status" value="1"/>
</dbReference>
<evidence type="ECO:0000313" key="4">
    <source>
        <dbReference type="Proteomes" id="UP000271098"/>
    </source>
</evidence>
<dbReference type="GO" id="GO:0016567">
    <property type="term" value="P:protein ubiquitination"/>
    <property type="evidence" value="ECO:0007669"/>
    <property type="project" value="InterPro"/>
</dbReference>
<reference evidence="3 4" key="2">
    <citation type="submission" date="2018-11" db="EMBL/GenBank/DDBJ databases">
        <authorList>
            <consortium name="Pathogen Informatics"/>
        </authorList>
    </citation>
    <scope>NUCLEOTIDE SEQUENCE [LARGE SCALE GENOMIC DNA]</scope>
</reference>
<evidence type="ECO:0000256" key="2">
    <source>
        <dbReference type="ARBA" id="ARBA00023242"/>
    </source>
</evidence>
<dbReference type="WBParaSite" id="GPUH_0001999501-mRNA-1">
    <property type="protein sequence ID" value="GPUH_0001999501-mRNA-1"/>
    <property type="gene ID" value="GPUH_0001999501"/>
</dbReference>
<reference evidence="5" key="1">
    <citation type="submission" date="2016-06" db="UniProtKB">
        <authorList>
            <consortium name="WormBaseParasite"/>
        </authorList>
    </citation>
    <scope>IDENTIFICATION</scope>
</reference>
<evidence type="ECO:0000256" key="1">
    <source>
        <dbReference type="ARBA" id="ARBA00004123"/>
    </source>
</evidence>
<protein>
    <submittedName>
        <fullName evidence="5">NEDD8-activating enzyme E1 regulatory subunit</fullName>
    </submittedName>
</protein>